<dbReference type="InterPro" id="IPR022243">
    <property type="entry name" value="DUF3768"/>
</dbReference>
<evidence type="ECO:0000313" key="2">
    <source>
        <dbReference type="Proteomes" id="UP000244496"/>
    </source>
</evidence>
<protein>
    <recommendedName>
        <fullName evidence="3">DUF3768 domain-containing protein</fullName>
    </recommendedName>
</protein>
<organism evidence="1 2">
    <name type="scientific">Paragemmobacter aquarius</name>
    <dbReference type="NCBI Taxonomy" id="2169400"/>
    <lineage>
        <taxon>Bacteria</taxon>
        <taxon>Pseudomonadati</taxon>
        <taxon>Pseudomonadota</taxon>
        <taxon>Alphaproteobacteria</taxon>
        <taxon>Rhodobacterales</taxon>
        <taxon>Paracoccaceae</taxon>
        <taxon>Paragemmobacter</taxon>
    </lineage>
</organism>
<evidence type="ECO:0000313" key="1">
    <source>
        <dbReference type="EMBL" id="AWB47885.1"/>
    </source>
</evidence>
<evidence type="ECO:0008006" key="3">
    <source>
        <dbReference type="Google" id="ProtNLM"/>
    </source>
</evidence>
<proteinExistence type="predicted"/>
<dbReference type="KEGG" id="geh:HYN69_04595"/>
<dbReference type="AlphaFoldDB" id="A0A2S0UJC0"/>
<dbReference type="Proteomes" id="UP000244496">
    <property type="component" value="Chromosome"/>
</dbReference>
<reference evidence="1 2" key="1">
    <citation type="submission" date="2018-04" db="EMBL/GenBank/DDBJ databases">
        <title>Genome sequencing of Gemmobacter.</title>
        <authorList>
            <person name="Yi H."/>
            <person name="Baek M.-G."/>
        </authorList>
    </citation>
    <scope>NUCLEOTIDE SEQUENCE [LARGE SCALE GENOMIC DNA]</scope>
    <source>
        <strain evidence="1 2">HYN0069</strain>
    </source>
</reference>
<accession>A0A2S0UJC0</accession>
<dbReference type="RefSeq" id="WP_108434710.1">
    <property type="nucleotide sequence ID" value="NZ_CP028918.1"/>
</dbReference>
<name>A0A2S0UJC0_9RHOB</name>
<dbReference type="OrthoDB" id="1495368at2"/>
<gene>
    <name evidence="1" type="ORF">HYN69_04595</name>
</gene>
<dbReference type="Pfam" id="PF12599">
    <property type="entry name" value="DUF3768"/>
    <property type="match status" value="1"/>
</dbReference>
<keyword evidence="2" id="KW-1185">Reference proteome</keyword>
<sequence length="106" mass="11892">MQSAQKIRELNDTARQTFTGCRVMVTRGVAALDCVDAVIAAVRSYSTFNADNDPYGEHDFGSFAVAGERLFWKFDYYDSDMQMASLDPADDTITVRVLTIMLAEEY</sequence>
<dbReference type="EMBL" id="CP028918">
    <property type="protein sequence ID" value="AWB47885.1"/>
    <property type="molecule type" value="Genomic_DNA"/>
</dbReference>